<dbReference type="SFLD" id="SFLDS00029">
    <property type="entry name" value="Radical_SAM"/>
    <property type="match status" value="1"/>
</dbReference>
<dbReference type="GO" id="GO:0046872">
    <property type="term" value="F:metal ion binding"/>
    <property type="evidence" value="ECO:0007669"/>
    <property type="project" value="UniProtKB-KW"/>
</dbReference>
<evidence type="ECO:0000256" key="3">
    <source>
        <dbReference type="ARBA" id="ARBA00023004"/>
    </source>
</evidence>
<dbReference type="PROSITE" id="PS51918">
    <property type="entry name" value="RADICAL_SAM"/>
    <property type="match status" value="1"/>
</dbReference>
<evidence type="ECO:0000256" key="1">
    <source>
        <dbReference type="ARBA" id="ARBA00022691"/>
    </source>
</evidence>
<dbReference type="CDD" id="cd21128">
    <property type="entry name" value="SPASM_rSAM"/>
    <property type="match status" value="1"/>
</dbReference>
<reference evidence="7" key="1">
    <citation type="journal article" date="2015" name="Nature">
        <title>Complex archaea that bridge the gap between prokaryotes and eukaryotes.</title>
        <authorList>
            <person name="Spang A."/>
            <person name="Saw J.H."/>
            <person name="Jorgensen S.L."/>
            <person name="Zaremba-Niedzwiedzka K."/>
            <person name="Martijn J."/>
            <person name="Lind A.E."/>
            <person name="van Eijk R."/>
            <person name="Schleper C."/>
            <person name="Guy L."/>
            <person name="Ettema T.J."/>
        </authorList>
    </citation>
    <scope>NUCLEOTIDE SEQUENCE</scope>
</reference>
<dbReference type="SUPFAM" id="SSF102114">
    <property type="entry name" value="Radical SAM enzymes"/>
    <property type="match status" value="1"/>
</dbReference>
<dbReference type="Gene3D" id="3.20.20.70">
    <property type="entry name" value="Aldolase class I"/>
    <property type="match status" value="1"/>
</dbReference>
<dbReference type="CDD" id="cd01335">
    <property type="entry name" value="Radical_SAM"/>
    <property type="match status" value="1"/>
</dbReference>
<feature type="domain" description="Radical SAM core" evidence="6">
    <location>
        <begin position="75"/>
        <end position="288"/>
    </location>
</feature>
<proteinExistence type="predicted"/>
<evidence type="ECO:0000256" key="2">
    <source>
        <dbReference type="ARBA" id="ARBA00022723"/>
    </source>
</evidence>
<feature type="region of interest" description="Disordered" evidence="5">
    <location>
        <begin position="442"/>
        <end position="472"/>
    </location>
</feature>
<feature type="compositionally biased region" description="Basic and acidic residues" evidence="5">
    <location>
        <begin position="442"/>
        <end position="465"/>
    </location>
</feature>
<evidence type="ECO:0000256" key="4">
    <source>
        <dbReference type="ARBA" id="ARBA00023014"/>
    </source>
</evidence>
<keyword evidence="1" id="KW-0949">S-adenosyl-L-methionine</keyword>
<evidence type="ECO:0000256" key="5">
    <source>
        <dbReference type="SAM" id="MobiDB-lite"/>
    </source>
</evidence>
<keyword evidence="3" id="KW-0408">Iron</keyword>
<dbReference type="InterPro" id="IPR058240">
    <property type="entry name" value="rSAM_sf"/>
</dbReference>
<organism evidence="7">
    <name type="scientific">marine sediment metagenome</name>
    <dbReference type="NCBI Taxonomy" id="412755"/>
    <lineage>
        <taxon>unclassified sequences</taxon>
        <taxon>metagenomes</taxon>
        <taxon>ecological metagenomes</taxon>
    </lineage>
</organism>
<dbReference type="SMART" id="SM00729">
    <property type="entry name" value="Elp3"/>
    <property type="match status" value="1"/>
</dbReference>
<dbReference type="InterPro" id="IPR006638">
    <property type="entry name" value="Elp3/MiaA/NifB-like_rSAM"/>
</dbReference>
<keyword evidence="2" id="KW-0479">Metal-binding</keyword>
<dbReference type="GO" id="GO:0051536">
    <property type="term" value="F:iron-sulfur cluster binding"/>
    <property type="evidence" value="ECO:0007669"/>
    <property type="project" value="UniProtKB-KW"/>
</dbReference>
<keyword evidence="4" id="KW-0411">Iron-sulfur</keyword>
<evidence type="ECO:0000313" key="7">
    <source>
        <dbReference type="EMBL" id="KKM25187.1"/>
    </source>
</evidence>
<dbReference type="PANTHER" id="PTHR43524:SF1">
    <property type="entry name" value="RADICAL SAM SUPERFAMILY PROTEIN"/>
    <property type="match status" value="1"/>
</dbReference>
<feature type="non-terminal residue" evidence="7">
    <location>
        <position position="1"/>
    </location>
</feature>
<accession>A0A0F9ICJ9</accession>
<dbReference type="Pfam" id="PF04055">
    <property type="entry name" value="Radical_SAM"/>
    <property type="match status" value="1"/>
</dbReference>
<name>A0A0F9ICJ9_9ZZZZ</name>
<dbReference type="InterPro" id="IPR013785">
    <property type="entry name" value="Aldolase_TIM"/>
</dbReference>
<gene>
    <name evidence="7" type="ORF">LCGC14_1597530</name>
</gene>
<dbReference type="EMBL" id="LAZR01012769">
    <property type="protein sequence ID" value="KKM25187.1"/>
    <property type="molecule type" value="Genomic_DNA"/>
</dbReference>
<dbReference type="GO" id="GO:0003824">
    <property type="term" value="F:catalytic activity"/>
    <property type="evidence" value="ECO:0007669"/>
    <property type="project" value="InterPro"/>
</dbReference>
<evidence type="ECO:0000259" key="6">
    <source>
        <dbReference type="PROSITE" id="PS51918"/>
    </source>
</evidence>
<protein>
    <recommendedName>
        <fullName evidence="6">Radical SAM core domain-containing protein</fullName>
    </recommendedName>
</protein>
<dbReference type="InterPro" id="IPR007197">
    <property type="entry name" value="rSAM"/>
</dbReference>
<dbReference type="PANTHER" id="PTHR43524">
    <property type="entry name" value="RADICAL SAM SUPERFAMILY PROTEIN"/>
    <property type="match status" value="1"/>
</dbReference>
<dbReference type="AlphaFoldDB" id="A0A0F9ICJ9"/>
<comment type="caution">
    <text evidence="7">The sequence shown here is derived from an EMBL/GenBank/DDBJ whole genome shotgun (WGS) entry which is preliminary data.</text>
</comment>
<dbReference type="SFLD" id="SFLDG01067">
    <property type="entry name" value="SPASM/twitch_domain_containing"/>
    <property type="match status" value="1"/>
</dbReference>
<sequence length="472" mass="54810">FNTVLKGLYKFAGPNKPALENVMRAFQRKHPLTELARLILQKRLSKVARERLARNFFCDWITEAKSREKLEEEGFKAPWFFVISPTNTCNLNCYGCYAHEYQKGQGLSYATLDRIVKEAKELGVRFLTISGGEPFYYRDKETGKDLWDLAKKHNDMYFQIYTNGTLLDEKTIERLAKIGNIAPAISMEGFEKETDERRGRGVWEKINKARQDLYQAGVLQGFSVTVTRQNAEVVTSDEFMDNLIANNISFGWYFIYIPIGKSPAVELMPTPEQRSKLRQKIWEWRSKKPIFIGDFWDDGPWVGGCIASGRKYFHINSKGDIEPCVFVHFAVDNIFNLWKEGKGLREAIHSPFFFSIRRKQLEKNDNFLTPCSIIDKPEILREAVREHNAYPTHKGAETIIEGKIAHFLDDYSKRLDELTRPEFEKMVAGEYDSSVVKLSKTIENHRRKNREELEIQEKAAKEKTTSRGKRKK</sequence>